<evidence type="ECO:0000256" key="1">
    <source>
        <dbReference type="SAM" id="MobiDB-lite"/>
    </source>
</evidence>
<gene>
    <name evidence="2" type="ORF">TPAB3V08_LOCUS13584</name>
</gene>
<sequence length="73" mass="7937">MCHAGIRSRRVFGESSSSSPGVLPSSSGCPLGTLRQDQPRAQGQDEEATGQLWCDLEQCPLGPTENHHQEERC</sequence>
<protein>
    <submittedName>
        <fullName evidence="2">Uncharacterized protein</fullName>
    </submittedName>
</protein>
<dbReference type="Proteomes" id="UP001153148">
    <property type="component" value="Unassembled WGS sequence"/>
</dbReference>
<dbReference type="PROSITE" id="PS51257">
    <property type="entry name" value="PROKAR_LIPOPROTEIN"/>
    <property type="match status" value="1"/>
</dbReference>
<keyword evidence="3" id="KW-1185">Reference proteome</keyword>
<evidence type="ECO:0000313" key="2">
    <source>
        <dbReference type="EMBL" id="CAG2066641.1"/>
    </source>
</evidence>
<feature type="compositionally biased region" description="Low complexity" evidence="1">
    <location>
        <begin position="15"/>
        <end position="32"/>
    </location>
</feature>
<name>A0ABN7PFV0_TIMPD</name>
<organism evidence="2 3">
    <name type="scientific">Timema podura</name>
    <name type="common">Walking stick</name>
    <dbReference type="NCBI Taxonomy" id="61482"/>
    <lineage>
        <taxon>Eukaryota</taxon>
        <taxon>Metazoa</taxon>
        <taxon>Ecdysozoa</taxon>
        <taxon>Arthropoda</taxon>
        <taxon>Hexapoda</taxon>
        <taxon>Insecta</taxon>
        <taxon>Pterygota</taxon>
        <taxon>Neoptera</taxon>
        <taxon>Polyneoptera</taxon>
        <taxon>Phasmatodea</taxon>
        <taxon>Timematodea</taxon>
        <taxon>Timematoidea</taxon>
        <taxon>Timematidae</taxon>
        <taxon>Timema</taxon>
    </lineage>
</organism>
<feature type="region of interest" description="Disordered" evidence="1">
    <location>
        <begin position="1"/>
        <end position="49"/>
    </location>
</feature>
<feature type="compositionally biased region" description="Basic residues" evidence="1">
    <location>
        <begin position="1"/>
        <end position="10"/>
    </location>
</feature>
<dbReference type="EMBL" id="CAJPIN010056958">
    <property type="protein sequence ID" value="CAG2066641.1"/>
    <property type="molecule type" value="Genomic_DNA"/>
</dbReference>
<evidence type="ECO:0000313" key="3">
    <source>
        <dbReference type="Proteomes" id="UP001153148"/>
    </source>
</evidence>
<reference evidence="2" key="1">
    <citation type="submission" date="2021-03" db="EMBL/GenBank/DDBJ databases">
        <authorList>
            <person name="Tran Van P."/>
        </authorList>
    </citation>
    <scope>NUCLEOTIDE SEQUENCE</scope>
</reference>
<accession>A0ABN7PFV0</accession>
<comment type="caution">
    <text evidence="2">The sequence shown here is derived from an EMBL/GenBank/DDBJ whole genome shotgun (WGS) entry which is preliminary data.</text>
</comment>
<proteinExistence type="predicted"/>